<dbReference type="GO" id="GO:0016747">
    <property type="term" value="F:acyltransferase activity, transferring groups other than amino-acyl groups"/>
    <property type="evidence" value="ECO:0007669"/>
    <property type="project" value="InterPro"/>
</dbReference>
<organism evidence="2">
    <name type="scientific">Indivirus ILV1</name>
    <dbReference type="NCBI Taxonomy" id="1977633"/>
    <lineage>
        <taxon>Viruses</taxon>
        <taxon>Varidnaviria</taxon>
        <taxon>Bamfordvirae</taxon>
        <taxon>Nucleocytoviricota</taxon>
        <taxon>Megaviricetes</taxon>
        <taxon>Imitervirales</taxon>
        <taxon>Mimiviridae</taxon>
        <taxon>Klosneuvirinae</taxon>
        <taxon>Indivirus</taxon>
    </lineage>
</organism>
<protein>
    <submittedName>
        <fullName evidence="2">Acetyltransferase</fullName>
    </submittedName>
</protein>
<keyword evidence="2" id="KW-0808">Transferase</keyword>
<sequence length="155" mass="18523">MSLSYRYYNYSIDTDTILDLHNIIFVNSDLLEPPIERLIKMEGIIIELNKKPIAYLLFSRNIKNNELWLYLEYLGVIPKYRNRGLGKLLINSFIKILDKAKINSYLDVEENSICTNKLIDFYTKYGYEITEYHRTSKYEDVTMTRMTRIIKKIEN</sequence>
<dbReference type="PROSITE" id="PS51186">
    <property type="entry name" value="GNAT"/>
    <property type="match status" value="1"/>
</dbReference>
<dbReference type="SUPFAM" id="SSF55729">
    <property type="entry name" value="Acyl-CoA N-acyltransferases (Nat)"/>
    <property type="match status" value="1"/>
</dbReference>
<name>A0A1V0SE48_9VIRU</name>
<evidence type="ECO:0000313" key="2">
    <source>
        <dbReference type="EMBL" id="ARF09997.1"/>
    </source>
</evidence>
<accession>A0A1V0SE48</accession>
<gene>
    <name evidence="2" type="ORF">Indivirus_7_13</name>
</gene>
<feature type="domain" description="N-acetyltransferase" evidence="1">
    <location>
        <begin position="3"/>
        <end position="148"/>
    </location>
</feature>
<dbReference type="CDD" id="cd04301">
    <property type="entry name" value="NAT_SF"/>
    <property type="match status" value="1"/>
</dbReference>
<dbReference type="Gene3D" id="3.40.630.30">
    <property type="match status" value="1"/>
</dbReference>
<dbReference type="InterPro" id="IPR016181">
    <property type="entry name" value="Acyl_CoA_acyltransferase"/>
</dbReference>
<dbReference type="InterPro" id="IPR000182">
    <property type="entry name" value="GNAT_dom"/>
</dbReference>
<dbReference type="Pfam" id="PF00583">
    <property type="entry name" value="Acetyltransf_1"/>
    <property type="match status" value="1"/>
</dbReference>
<dbReference type="EMBL" id="KY684091">
    <property type="protein sequence ID" value="ARF09997.1"/>
    <property type="molecule type" value="Genomic_DNA"/>
</dbReference>
<evidence type="ECO:0000259" key="1">
    <source>
        <dbReference type="PROSITE" id="PS51186"/>
    </source>
</evidence>
<reference evidence="2" key="1">
    <citation type="journal article" date="2017" name="Science">
        <title>Giant viruses with an expanded complement of translation system components.</title>
        <authorList>
            <person name="Schulz F."/>
            <person name="Yutin N."/>
            <person name="Ivanova N.N."/>
            <person name="Ortega D.R."/>
            <person name="Lee T.K."/>
            <person name="Vierheilig J."/>
            <person name="Daims H."/>
            <person name="Horn M."/>
            <person name="Wagner M."/>
            <person name="Jensen G.J."/>
            <person name="Kyrpides N.C."/>
            <person name="Koonin E.V."/>
            <person name="Woyke T."/>
        </authorList>
    </citation>
    <scope>NUCLEOTIDE SEQUENCE</scope>
    <source>
        <strain evidence="2">ILV1</strain>
    </source>
</reference>
<proteinExistence type="predicted"/>